<gene>
    <name evidence="1" type="ORF">Daus18300_013995</name>
</gene>
<keyword evidence="2" id="KW-1185">Reference proteome</keyword>
<organism evidence="1 2">
    <name type="scientific">Diaporthe australafricana</name>
    <dbReference type="NCBI Taxonomy" id="127596"/>
    <lineage>
        <taxon>Eukaryota</taxon>
        <taxon>Fungi</taxon>
        <taxon>Dikarya</taxon>
        <taxon>Ascomycota</taxon>
        <taxon>Pezizomycotina</taxon>
        <taxon>Sordariomycetes</taxon>
        <taxon>Sordariomycetidae</taxon>
        <taxon>Diaporthales</taxon>
        <taxon>Diaporthaceae</taxon>
        <taxon>Diaporthe</taxon>
    </lineage>
</organism>
<name>A0ABR3VX24_9PEZI</name>
<evidence type="ECO:0000313" key="1">
    <source>
        <dbReference type="EMBL" id="KAL1847260.1"/>
    </source>
</evidence>
<dbReference type="Proteomes" id="UP001583177">
    <property type="component" value="Unassembled WGS sequence"/>
</dbReference>
<protein>
    <submittedName>
        <fullName evidence="1">Uncharacterized protein</fullName>
    </submittedName>
</protein>
<evidence type="ECO:0000313" key="2">
    <source>
        <dbReference type="Proteomes" id="UP001583177"/>
    </source>
</evidence>
<sequence>MILDDITTVFIDAFKPSPVFNYIRQFADEAGMGYTWTCQRDGYLALFQQQALDYRFQVITVPDSTSDSGEKVVSFSIWDFSRTVDDSEDGSSLPSLSSRVFLGFSQTTQSSVNNRLISCFNCSEHLDMNLTRAIHYQQVMEDVERKYLTEPFGAQLYLGLLATHPSWDGNGFAAQHLHWGKAQLELLRGPVGGRMPMTLLATPAGYPLYTSEGFEGLKNATIERLDGKGLFWNKALKYTIGEPDEL</sequence>
<accession>A0ABR3VX24</accession>
<comment type="caution">
    <text evidence="1">The sequence shown here is derived from an EMBL/GenBank/DDBJ whole genome shotgun (WGS) entry which is preliminary data.</text>
</comment>
<proteinExistence type="predicted"/>
<dbReference type="EMBL" id="JAWRVE010000246">
    <property type="protein sequence ID" value="KAL1847260.1"/>
    <property type="molecule type" value="Genomic_DNA"/>
</dbReference>
<dbReference type="Gene3D" id="3.40.630.30">
    <property type="match status" value="1"/>
</dbReference>
<reference evidence="1 2" key="1">
    <citation type="journal article" date="2024" name="IMA Fungus">
        <title>IMA Genome - F19 : A genome assembly and annotation guide to empower mycologists, including annotated draft genome sequences of Ceratocystis pirilliformis, Diaporthe australafricana, Fusarium ophioides, Paecilomyces lecythidis, and Sporothrix stenoceras.</title>
        <authorList>
            <person name="Aylward J."/>
            <person name="Wilson A.M."/>
            <person name="Visagie C.M."/>
            <person name="Spraker J."/>
            <person name="Barnes I."/>
            <person name="Buitendag C."/>
            <person name="Ceriani C."/>
            <person name="Del Mar Angel L."/>
            <person name="du Plessis D."/>
            <person name="Fuchs T."/>
            <person name="Gasser K."/>
            <person name="Kramer D."/>
            <person name="Li W."/>
            <person name="Munsamy K."/>
            <person name="Piso A."/>
            <person name="Price J.L."/>
            <person name="Sonnekus B."/>
            <person name="Thomas C."/>
            <person name="van der Nest A."/>
            <person name="van Dijk A."/>
            <person name="van Heerden A."/>
            <person name="van Vuuren N."/>
            <person name="Yilmaz N."/>
            <person name="Duong T.A."/>
            <person name="van der Merwe N.A."/>
            <person name="Wingfield M.J."/>
            <person name="Wingfield B.D."/>
        </authorList>
    </citation>
    <scope>NUCLEOTIDE SEQUENCE [LARGE SCALE GENOMIC DNA]</scope>
    <source>
        <strain evidence="1 2">CMW 18300</strain>
    </source>
</reference>